<feature type="transmembrane region" description="Helical" evidence="9">
    <location>
        <begin position="163"/>
        <end position="187"/>
    </location>
</feature>
<evidence type="ECO:0000256" key="9">
    <source>
        <dbReference type="SAM" id="Phobius"/>
    </source>
</evidence>
<gene>
    <name evidence="10" type="ORF">OJ962_22475</name>
</gene>
<evidence type="ECO:0000256" key="7">
    <source>
        <dbReference type="ARBA" id="ARBA00023136"/>
    </source>
</evidence>
<dbReference type="InterPro" id="IPR001851">
    <property type="entry name" value="ABC_transp_permease"/>
</dbReference>
<accession>A0ABT4RP40</accession>
<dbReference type="Proteomes" id="UP001147700">
    <property type="component" value="Unassembled WGS sequence"/>
</dbReference>
<evidence type="ECO:0000256" key="6">
    <source>
        <dbReference type="ARBA" id="ARBA00022989"/>
    </source>
</evidence>
<keyword evidence="3" id="KW-1003">Cell membrane</keyword>
<evidence type="ECO:0000313" key="11">
    <source>
        <dbReference type="Proteomes" id="UP001147700"/>
    </source>
</evidence>
<feature type="transmembrane region" description="Helical" evidence="9">
    <location>
        <begin position="36"/>
        <end position="57"/>
    </location>
</feature>
<feature type="transmembrane region" description="Helical" evidence="9">
    <location>
        <begin position="239"/>
        <end position="260"/>
    </location>
</feature>
<dbReference type="PANTHER" id="PTHR11795">
    <property type="entry name" value="BRANCHED-CHAIN AMINO ACID TRANSPORT SYSTEM PERMEASE PROTEIN LIVH"/>
    <property type="match status" value="1"/>
</dbReference>
<evidence type="ECO:0000256" key="2">
    <source>
        <dbReference type="ARBA" id="ARBA00022448"/>
    </source>
</evidence>
<sequence length="297" mass="28529">MSGAVALQTLIAGLATGAAYGLIALGFTLVHRLTAVIAFAHGDIVVGAVFVAVLAVVGSTPAAIGLGLGSAVAFVALALAAGALLSVAVYVAAIRPFRARARIGRAGDVIGWAAGSLAAALLIRELAGLPFTQQAYAIPDPLGTAGTLGLGGGVFVEGRALIVLAIGLAAGIAVERALAVTGAGAVVRAVSEDPGAAALLGVPTERVILLAFAFAGALAGLAGVLIAPDAALGPADGALLGLKGVAAALIGGLASLRLALAGGLALGVLEAFAVTELGGGWGDVVALTLLVLLAARR</sequence>
<proteinExistence type="inferred from homology"/>
<reference evidence="10" key="1">
    <citation type="submission" date="2022-10" db="EMBL/GenBank/DDBJ databases">
        <title>The WGS of Solirubrobacter sp. CPCC 204708.</title>
        <authorList>
            <person name="Jiang Z."/>
        </authorList>
    </citation>
    <scope>NUCLEOTIDE SEQUENCE</scope>
    <source>
        <strain evidence="10">CPCC 204708</strain>
    </source>
</reference>
<feature type="transmembrane region" description="Helical" evidence="9">
    <location>
        <begin position="207"/>
        <end position="227"/>
    </location>
</feature>
<protein>
    <recommendedName>
        <fullName evidence="12">Branched-chain amino acid ABC transporter permease</fullName>
    </recommendedName>
</protein>
<evidence type="ECO:0000313" key="10">
    <source>
        <dbReference type="EMBL" id="MDA0140282.1"/>
    </source>
</evidence>
<keyword evidence="11" id="KW-1185">Reference proteome</keyword>
<evidence type="ECO:0000256" key="1">
    <source>
        <dbReference type="ARBA" id="ARBA00004651"/>
    </source>
</evidence>
<name>A0ABT4RP40_9ACTN</name>
<dbReference type="Pfam" id="PF02653">
    <property type="entry name" value="BPD_transp_2"/>
    <property type="match status" value="1"/>
</dbReference>
<dbReference type="RefSeq" id="WP_202955126.1">
    <property type="nucleotide sequence ID" value="NZ_JAPCID010000037.1"/>
</dbReference>
<comment type="subcellular location">
    <subcellularLocation>
        <location evidence="1">Cell membrane</location>
        <topology evidence="1">Multi-pass membrane protein</topology>
    </subcellularLocation>
</comment>
<keyword evidence="5" id="KW-0029">Amino-acid transport</keyword>
<feature type="transmembrane region" description="Helical" evidence="9">
    <location>
        <begin position="63"/>
        <end position="91"/>
    </location>
</feature>
<dbReference type="EMBL" id="JAPCID010000037">
    <property type="protein sequence ID" value="MDA0140282.1"/>
    <property type="molecule type" value="Genomic_DNA"/>
</dbReference>
<evidence type="ECO:0000256" key="4">
    <source>
        <dbReference type="ARBA" id="ARBA00022692"/>
    </source>
</evidence>
<keyword evidence="6 9" id="KW-1133">Transmembrane helix</keyword>
<keyword evidence="2" id="KW-0813">Transport</keyword>
<evidence type="ECO:0000256" key="3">
    <source>
        <dbReference type="ARBA" id="ARBA00022475"/>
    </source>
</evidence>
<dbReference type="PANTHER" id="PTHR11795:SF445">
    <property type="entry name" value="AMINO ACID ABC TRANSPORTER PERMEASE PROTEIN"/>
    <property type="match status" value="1"/>
</dbReference>
<evidence type="ECO:0000256" key="8">
    <source>
        <dbReference type="ARBA" id="ARBA00037998"/>
    </source>
</evidence>
<organism evidence="10 11">
    <name type="scientific">Solirubrobacter deserti</name>
    <dbReference type="NCBI Taxonomy" id="2282478"/>
    <lineage>
        <taxon>Bacteria</taxon>
        <taxon>Bacillati</taxon>
        <taxon>Actinomycetota</taxon>
        <taxon>Thermoleophilia</taxon>
        <taxon>Solirubrobacterales</taxon>
        <taxon>Solirubrobacteraceae</taxon>
        <taxon>Solirubrobacter</taxon>
    </lineage>
</organism>
<comment type="similarity">
    <text evidence="8">Belongs to the binding-protein-dependent transport system permease family. LivHM subfamily.</text>
</comment>
<keyword evidence="4 9" id="KW-0812">Transmembrane</keyword>
<dbReference type="InterPro" id="IPR052157">
    <property type="entry name" value="BCAA_transport_permease"/>
</dbReference>
<keyword evidence="7 9" id="KW-0472">Membrane</keyword>
<evidence type="ECO:0008006" key="12">
    <source>
        <dbReference type="Google" id="ProtNLM"/>
    </source>
</evidence>
<evidence type="ECO:0000256" key="5">
    <source>
        <dbReference type="ARBA" id="ARBA00022970"/>
    </source>
</evidence>
<feature type="transmembrane region" description="Helical" evidence="9">
    <location>
        <begin position="272"/>
        <end position="295"/>
    </location>
</feature>
<comment type="caution">
    <text evidence="10">The sequence shown here is derived from an EMBL/GenBank/DDBJ whole genome shotgun (WGS) entry which is preliminary data.</text>
</comment>
<feature type="transmembrane region" description="Helical" evidence="9">
    <location>
        <begin position="6"/>
        <end position="29"/>
    </location>
</feature>